<accession>A0A4Y9S5Y9</accession>
<keyword evidence="1" id="KW-0472">Membrane</keyword>
<reference evidence="2 3" key="1">
    <citation type="submission" date="2019-03" db="EMBL/GenBank/DDBJ databases">
        <title>Draft Genome Sequence of Massilia arenosa sp. nov., a Novel Massilia Species Isolated from a Sandy-loam Maize Soil.</title>
        <authorList>
            <person name="Raths R."/>
            <person name="Peta V."/>
            <person name="Bucking H."/>
        </authorList>
    </citation>
    <scope>NUCLEOTIDE SEQUENCE [LARGE SCALE GENOMIC DNA]</scope>
    <source>
        <strain evidence="2 3">MC02</strain>
    </source>
</reference>
<dbReference type="EMBL" id="SPVF01000198">
    <property type="protein sequence ID" value="TFW16899.1"/>
    <property type="molecule type" value="Genomic_DNA"/>
</dbReference>
<keyword evidence="1" id="KW-1133">Transmembrane helix</keyword>
<sequence>MSIWHWLIVLILFVAFVFPYAKIIRKAGYSGWWVLVMFVPLVNIIAIWAFALLDWPVTQRARAQSANF</sequence>
<evidence type="ECO:0000313" key="2">
    <source>
        <dbReference type="EMBL" id="TFW16899.1"/>
    </source>
</evidence>
<gene>
    <name evidence="2" type="ORF">E4L96_15495</name>
</gene>
<feature type="transmembrane region" description="Helical" evidence="1">
    <location>
        <begin position="31"/>
        <end position="53"/>
    </location>
</feature>
<dbReference type="AlphaFoldDB" id="A0A4Y9S5Y9"/>
<organism evidence="2 3">
    <name type="scientific">Zemynaea arenosa</name>
    <dbReference type="NCBI Taxonomy" id="2561931"/>
    <lineage>
        <taxon>Bacteria</taxon>
        <taxon>Pseudomonadati</taxon>
        <taxon>Pseudomonadota</taxon>
        <taxon>Betaproteobacteria</taxon>
        <taxon>Burkholderiales</taxon>
        <taxon>Oxalobacteraceae</taxon>
        <taxon>Telluria group</taxon>
        <taxon>Zemynaea</taxon>
    </lineage>
</organism>
<protein>
    <recommendedName>
        <fullName evidence="4">DUF805 domain-containing protein</fullName>
    </recommendedName>
</protein>
<evidence type="ECO:0000313" key="3">
    <source>
        <dbReference type="Proteomes" id="UP000298438"/>
    </source>
</evidence>
<keyword evidence="1" id="KW-0812">Transmembrane</keyword>
<evidence type="ECO:0008006" key="4">
    <source>
        <dbReference type="Google" id="ProtNLM"/>
    </source>
</evidence>
<dbReference type="Proteomes" id="UP000298438">
    <property type="component" value="Unassembled WGS sequence"/>
</dbReference>
<proteinExistence type="predicted"/>
<evidence type="ECO:0000256" key="1">
    <source>
        <dbReference type="SAM" id="Phobius"/>
    </source>
</evidence>
<comment type="caution">
    <text evidence="2">The sequence shown here is derived from an EMBL/GenBank/DDBJ whole genome shotgun (WGS) entry which is preliminary data.</text>
</comment>
<keyword evidence="3" id="KW-1185">Reference proteome</keyword>
<dbReference type="OrthoDB" id="8595906at2"/>
<name>A0A4Y9S5Y9_9BURK</name>